<dbReference type="InterPro" id="IPR001878">
    <property type="entry name" value="Znf_CCHC"/>
</dbReference>
<feature type="compositionally biased region" description="Basic residues" evidence="2">
    <location>
        <begin position="426"/>
        <end position="435"/>
    </location>
</feature>
<keyword evidence="5" id="KW-1185">Reference proteome</keyword>
<organism evidence="4 5">
    <name type="scientific">Neonectria ditissima</name>
    <dbReference type="NCBI Taxonomy" id="78410"/>
    <lineage>
        <taxon>Eukaryota</taxon>
        <taxon>Fungi</taxon>
        <taxon>Dikarya</taxon>
        <taxon>Ascomycota</taxon>
        <taxon>Pezizomycotina</taxon>
        <taxon>Sordariomycetes</taxon>
        <taxon>Hypocreomycetidae</taxon>
        <taxon>Hypocreales</taxon>
        <taxon>Nectriaceae</taxon>
        <taxon>Neonectria</taxon>
    </lineage>
</organism>
<dbReference type="Gene3D" id="4.10.60.10">
    <property type="entry name" value="Zinc finger, CCHC-type"/>
    <property type="match status" value="1"/>
</dbReference>
<dbReference type="SUPFAM" id="SSF57756">
    <property type="entry name" value="Retrovirus zinc finger-like domains"/>
    <property type="match status" value="1"/>
</dbReference>
<sequence length="480" mass="51982">MEGIEVTHHPLPPREENFSQRNPHPPQTEPGTGTTSDRFEDLIIETKLKLEAIVPEAAFPSVWGVVAVLADAATSRARRTSDEIPISPTLTETITIAVEKAVSTALQETPAKVPTWAQIARNKGTLQSPIAPLSKVIPPRLGREIIIRSPSMAPDIASRTPSDTVTAINRALPRGHPSPAVASRRLPSGDITVLFRGPITDLPKDDAWILTVFGTGAHRVPRQFVVVAKGVSTSRTGGSLEDLAADIQHANGVKVHAVKPLRSRRAAGPRRSLVISLTEPTDANKLCDQGTIVAAEVCQTEPYSGEIQPRQCFKCFRFGHIARYCREQAGCGRCGGARHARDMICPASTGDIPSVCCNCNGPHPAWSRACRVVQKEWERARNAYSERPTRFSVPNEQYGRVACPPRSTAAPTPTPTTAPNNPARRGPGRPPKRPRAGPDPGPVPAVFGPIDRLREQMLSKVREGTPMLGSDEDDAWEDED</sequence>
<dbReference type="AlphaFoldDB" id="A0A0P7AZW6"/>
<reference evidence="4 5" key="1">
    <citation type="submission" date="2015-09" db="EMBL/GenBank/DDBJ databases">
        <title>Draft genome of a European isolate of the apple canker pathogen Neonectria ditissima.</title>
        <authorList>
            <person name="Gomez-Cortecero A."/>
            <person name="Harrison R.J."/>
            <person name="Armitage A.D."/>
        </authorList>
    </citation>
    <scope>NUCLEOTIDE SEQUENCE [LARGE SCALE GENOMIC DNA]</scope>
    <source>
        <strain evidence="4 5">R09/05</strain>
    </source>
</reference>
<dbReference type="EMBL" id="LKCW01000588">
    <property type="protein sequence ID" value="KPM33872.1"/>
    <property type="molecule type" value="Genomic_DNA"/>
</dbReference>
<evidence type="ECO:0000259" key="3">
    <source>
        <dbReference type="PROSITE" id="PS50158"/>
    </source>
</evidence>
<evidence type="ECO:0000313" key="4">
    <source>
        <dbReference type="EMBL" id="KPM33872.1"/>
    </source>
</evidence>
<name>A0A0P7AZW6_9HYPO</name>
<dbReference type="Proteomes" id="UP000050424">
    <property type="component" value="Unassembled WGS sequence"/>
</dbReference>
<dbReference type="OrthoDB" id="4589391at2759"/>
<proteinExistence type="predicted"/>
<dbReference type="InterPro" id="IPR036875">
    <property type="entry name" value="Znf_CCHC_sf"/>
</dbReference>
<feature type="compositionally biased region" description="Low complexity" evidence="2">
    <location>
        <begin position="408"/>
        <end position="425"/>
    </location>
</feature>
<keyword evidence="1" id="KW-0479">Metal-binding</keyword>
<feature type="compositionally biased region" description="Basic and acidic residues" evidence="2">
    <location>
        <begin position="1"/>
        <end position="18"/>
    </location>
</feature>
<feature type="compositionally biased region" description="Basic and acidic residues" evidence="2">
    <location>
        <begin position="451"/>
        <end position="463"/>
    </location>
</feature>
<feature type="region of interest" description="Disordered" evidence="2">
    <location>
        <begin position="388"/>
        <end position="480"/>
    </location>
</feature>
<keyword evidence="1" id="KW-0862">Zinc</keyword>
<gene>
    <name evidence="4" type="ORF">AK830_g12700</name>
</gene>
<feature type="region of interest" description="Disordered" evidence="2">
    <location>
        <begin position="1"/>
        <end position="37"/>
    </location>
</feature>
<protein>
    <recommendedName>
        <fullName evidence="3">CCHC-type domain-containing protein</fullName>
    </recommendedName>
</protein>
<dbReference type="GO" id="GO:0003676">
    <property type="term" value="F:nucleic acid binding"/>
    <property type="evidence" value="ECO:0007669"/>
    <property type="project" value="InterPro"/>
</dbReference>
<keyword evidence="1" id="KW-0863">Zinc-finger</keyword>
<accession>A0A0P7AZW6</accession>
<evidence type="ECO:0000256" key="2">
    <source>
        <dbReference type="SAM" id="MobiDB-lite"/>
    </source>
</evidence>
<feature type="compositionally biased region" description="Acidic residues" evidence="2">
    <location>
        <begin position="470"/>
        <end position="480"/>
    </location>
</feature>
<comment type="caution">
    <text evidence="4">The sequence shown here is derived from an EMBL/GenBank/DDBJ whole genome shotgun (WGS) entry which is preliminary data.</text>
</comment>
<feature type="domain" description="CCHC-type" evidence="3">
    <location>
        <begin position="312"/>
        <end position="327"/>
    </location>
</feature>
<dbReference type="GO" id="GO:0008270">
    <property type="term" value="F:zinc ion binding"/>
    <property type="evidence" value="ECO:0007669"/>
    <property type="project" value="UniProtKB-KW"/>
</dbReference>
<evidence type="ECO:0000313" key="5">
    <source>
        <dbReference type="Proteomes" id="UP000050424"/>
    </source>
</evidence>
<evidence type="ECO:0000256" key="1">
    <source>
        <dbReference type="PROSITE-ProRule" id="PRU00047"/>
    </source>
</evidence>
<dbReference type="PROSITE" id="PS50158">
    <property type="entry name" value="ZF_CCHC"/>
    <property type="match status" value="1"/>
</dbReference>